<evidence type="ECO:0000256" key="2">
    <source>
        <dbReference type="ARBA" id="ARBA00022801"/>
    </source>
</evidence>
<dbReference type="Pfam" id="PF00176">
    <property type="entry name" value="SNF2-rel_dom"/>
    <property type="match status" value="1"/>
</dbReference>
<dbReference type="InterPro" id="IPR000330">
    <property type="entry name" value="SNF2_N"/>
</dbReference>
<dbReference type="InterPro" id="IPR014001">
    <property type="entry name" value="Helicase_ATP-bd"/>
</dbReference>
<reference evidence="8" key="1">
    <citation type="submission" date="2019-11" db="EMBL/GenBank/DDBJ databases">
        <title>Characterization of Clostridium perfringens isolates from swine manure treated agricultural soils.</title>
        <authorList>
            <person name="Wushke S.T."/>
        </authorList>
    </citation>
    <scope>NUCLEOTIDE SEQUENCE</scope>
    <source>
        <strain evidence="8">X62</strain>
    </source>
</reference>
<keyword evidence="2" id="KW-0378">Hydrolase</keyword>
<dbReference type="RefSeq" id="WP_198613101.1">
    <property type="nucleotide sequence ID" value="NZ_JACOHQ010000056.1"/>
</dbReference>
<dbReference type="SUPFAM" id="SSF52540">
    <property type="entry name" value="P-loop containing nucleoside triphosphate hydrolases"/>
    <property type="match status" value="2"/>
</dbReference>
<accession>A0AAW9K807</accession>
<dbReference type="InterPro" id="IPR027417">
    <property type="entry name" value="P-loop_NTPase"/>
</dbReference>
<proteinExistence type="predicted"/>
<dbReference type="GO" id="GO:0016787">
    <property type="term" value="F:hydrolase activity"/>
    <property type="evidence" value="ECO:0007669"/>
    <property type="project" value="UniProtKB-KW"/>
</dbReference>
<protein>
    <submittedName>
        <fullName evidence="8">DEAD/DEAH box helicase</fullName>
    </submittedName>
</protein>
<feature type="domain" description="Helicase ATP-binding" evidence="6">
    <location>
        <begin position="49"/>
        <end position="216"/>
    </location>
</feature>
<evidence type="ECO:0000259" key="6">
    <source>
        <dbReference type="PROSITE" id="PS51192"/>
    </source>
</evidence>
<dbReference type="AlphaFoldDB" id="A0AAW9K807"/>
<dbReference type="CDD" id="cd18011">
    <property type="entry name" value="DEXDc_RapA"/>
    <property type="match status" value="1"/>
</dbReference>
<feature type="coiled-coil region" evidence="5">
    <location>
        <begin position="841"/>
        <end position="942"/>
    </location>
</feature>
<dbReference type="Pfam" id="PF00271">
    <property type="entry name" value="Helicase_C"/>
    <property type="match status" value="1"/>
</dbReference>
<dbReference type="SMART" id="SM00487">
    <property type="entry name" value="DEXDc"/>
    <property type="match status" value="1"/>
</dbReference>
<dbReference type="PROSITE" id="PS51192">
    <property type="entry name" value="HELICASE_ATP_BIND_1"/>
    <property type="match status" value="1"/>
</dbReference>
<dbReference type="InterPro" id="IPR001650">
    <property type="entry name" value="Helicase_C-like"/>
</dbReference>
<dbReference type="InterPro" id="IPR049730">
    <property type="entry name" value="SNF2/RAD54-like_C"/>
</dbReference>
<dbReference type="SMART" id="SM00490">
    <property type="entry name" value="HELICc"/>
    <property type="match status" value="1"/>
</dbReference>
<gene>
    <name evidence="8" type="ORF">GNF83_05415</name>
</gene>
<dbReference type="InterPro" id="IPR057342">
    <property type="entry name" value="DEXDc_RapA"/>
</dbReference>
<dbReference type="Gene3D" id="3.40.50.10810">
    <property type="entry name" value="Tandem AAA-ATPase domain"/>
    <property type="match status" value="1"/>
</dbReference>
<dbReference type="PROSITE" id="PS51194">
    <property type="entry name" value="HELICASE_CTER"/>
    <property type="match status" value="1"/>
</dbReference>
<comment type="caution">
    <text evidence="8">The sequence shown here is derived from an EMBL/GenBank/DDBJ whole genome shotgun (WGS) entry which is preliminary data.</text>
</comment>
<dbReference type="CDD" id="cd18793">
    <property type="entry name" value="SF2_C_SNF"/>
    <property type="match status" value="1"/>
</dbReference>
<dbReference type="GO" id="GO:0005524">
    <property type="term" value="F:ATP binding"/>
    <property type="evidence" value="ECO:0007669"/>
    <property type="project" value="UniProtKB-KW"/>
</dbReference>
<evidence type="ECO:0000256" key="4">
    <source>
        <dbReference type="ARBA" id="ARBA00022840"/>
    </source>
</evidence>
<evidence type="ECO:0000313" key="9">
    <source>
        <dbReference type="Proteomes" id="UP001288944"/>
    </source>
</evidence>
<dbReference type="EMBL" id="WNUR01000008">
    <property type="protein sequence ID" value="MDZ7540693.1"/>
    <property type="molecule type" value="Genomic_DNA"/>
</dbReference>
<keyword evidence="3 8" id="KW-0347">Helicase</keyword>
<evidence type="ECO:0000313" key="8">
    <source>
        <dbReference type="EMBL" id="MDZ7540693.1"/>
    </source>
</evidence>
<dbReference type="PANTHER" id="PTHR45766">
    <property type="entry name" value="DNA ANNEALING HELICASE AND ENDONUCLEASE ZRANB3 FAMILY MEMBER"/>
    <property type="match status" value="1"/>
</dbReference>
<sequence length="961" mass="112741">MEFTKYHAKYFANELSRIKEYNNDDKITNALFNAKVDLNPHQVESALFAFKSPLSKGVILADEVGLGKTIEAGLVISQYWAENKRDIIVVCPSSLRHQWKNELKEKFNIEGIIMESKTFNLEIKDGSINPFKQKDKIIITSYNFVSSKKEILKELKWDLVVIDEAHKLRNCYRANNKIGNNIKWIFSESKKLLLTATPLQNSLLELYGLVSLIDENFFGDINSFKSRYIKEHDLEELRDRLTLCSKRNLRKDVLEYIKYTKRYPMTEEFNATDEEMDLYNEISEFLSREESYAIPKSQRALTTLIIRKLLASSTRAILQTLKTIKLRLEKIKKGNIIDDKLNNVHELVDEDFYVDLEEDIEDLDESEENLPRENKHNIDIELLDEEITLISKFINKAESINVDAKSKALLKALEIGFNKTKELGGNRKVLIFTENKRTQEYLYQFLNKNGFSNKIVLFNGSNNSKEAKEVYFNWLEKNKNLSVGESKTANIRQALIDKFKDDSEIMIATEAAAEGVNMQFCSFVINYDLPWNPQRIEQRIGRCHRYGQKNDVVVINFVNKRNYADIRVYQLLKDKLNLFDGVFGSSDKVLGSIDSGIDFEKKILNIYQRCRLPEEIDLAFDELQKAMEESINVKMDKVQKDLFENFDLDVREKLKNNLDKTKKHLNKYENMFWNISKYSLKKLGEFNDDEYTVTLKAPLNNEIPKGTYKLSTKSNDRNLLELDKIYMSLNMNEPIGEFIINKALLCNTESAFLRFDISNSKDKISVISKLKGKKGYLTLRKLTVDSFEKEEHLLFNAFTEDGEVLSQEQCEKLFWCKAEYKECVLEKSELLNLSRDSKIHLQSKMNDISEANQRYFKEEQERLMKWEDDMLYSIDEELTKIKAQIRRKEREKLNSKSEKEMIEIDDEISILTKKRRKLRNEIEDMEDEIKEKRRLLTNELRKKMDAITSIEILFNIKWEVV</sequence>
<dbReference type="Proteomes" id="UP001288944">
    <property type="component" value="Unassembled WGS sequence"/>
</dbReference>
<keyword evidence="1" id="KW-0547">Nucleotide-binding</keyword>
<dbReference type="PANTHER" id="PTHR45766:SF6">
    <property type="entry name" value="SWI_SNF-RELATED MATRIX-ASSOCIATED ACTIN-DEPENDENT REGULATOR OF CHROMATIN SUBFAMILY A-LIKE PROTEIN 1"/>
    <property type="match status" value="1"/>
</dbReference>
<organism evidence="8 9">
    <name type="scientific">Clostridium perfringens</name>
    <dbReference type="NCBI Taxonomy" id="1502"/>
    <lineage>
        <taxon>Bacteria</taxon>
        <taxon>Bacillati</taxon>
        <taxon>Bacillota</taxon>
        <taxon>Clostridia</taxon>
        <taxon>Eubacteriales</taxon>
        <taxon>Clostridiaceae</taxon>
        <taxon>Clostridium</taxon>
    </lineage>
</organism>
<name>A0AAW9K807_CLOPF</name>
<evidence type="ECO:0000259" key="7">
    <source>
        <dbReference type="PROSITE" id="PS51194"/>
    </source>
</evidence>
<evidence type="ECO:0000256" key="5">
    <source>
        <dbReference type="SAM" id="Coils"/>
    </source>
</evidence>
<evidence type="ECO:0000256" key="3">
    <source>
        <dbReference type="ARBA" id="ARBA00022806"/>
    </source>
</evidence>
<dbReference type="Gene3D" id="3.40.50.300">
    <property type="entry name" value="P-loop containing nucleotide triphosphate hydrolases"/>
    <property type="match status" value="1"/>
</dbReference>
<keyword evidence="5" id="KW-0175">Coiled coil</keyword>
<keyword evidence="4" id="KW-0067">ATP-binding</keyword>
<evidence type="ECO:0000256" key="1">
    <source>
        <dbReference type="ARBA" id="ARBA00022741"/>
    </source>
</evidence>
<dbReference type="GO" id="GO:0004386">
    <property type="term" value="F:helicase activity"/>
    <property type="evidence" value="ECO:0007669"/>
    <property type="project" value="UniProtKB-KW"/>
</dbReference>
<dbReference type="InterPro" id="IPR038718">
    <property type="entry name" value="SNF2-like_sf"/>
</dbReference>
<feature type="domain" description="Helicase C-terminal" evidence="7">
    <location>
        <begin position="412"/>
        <end position="624"/>
    </location>
</feature>